<feature type="region of interest" description="Disordered" evidence="1">
    <location>
        <begin position="20"/>
        <end position="72"/>
    </location>
</feature>
<evidence type="ECO:0000256" key="2">
    <source>
        <dbReference type="SAM" id="Phobius"/>
    </source>
</evidence>
<evidence type="ECO:0000256" key="1">
    <source>
        <dbReference type="SAM" id="MobiDB-lite"/>
    </source>
</evidence>
<protein>
    <submittedName>
        <fullName evidence="3">Uncharacterized protein</fullName>
    </submittedName>
</protein>
<reference evidence="3" key="1">
    <citation type="submission" date="2020-07" db="EMBL/GenBank/DDBJ databases">
        <title>Multicomponent nature underlies the extraordinary mechanical properties of spider dragline silk.</title>
        <authorList>
            <person name="Kono N."/>
            <person name="Nakamura H."/>
            <person name="Mori M."/>
            <person name="Yoshida Y."/>
            <person name="Ohtoshi R."/>
            <person name="Malay A.D."/>
            <person name="Moran D.A.P."/>
            <person name="Tomita M."/>
            <person name="Numata K."/>
            <person name="Arakawa K."/>
        </authorList>
    </citation>
    <scope>NUCLEOTIDE SEQUENCE</scope>
</reference>
<keyword evidence="2" id="KW-0472">Membrane</keyword>
<organism evidence="3 4">
    <name type="scientific">Trichonephila clavata</name>
    <name type="common">Joro spider</name>
    <name type="synonym">Nephila clavata</name>
    <dbReference type="NCBI Taxonomy" id="2740835"/>
    <lineage>
        <taxon>Eukaryota</taxon>
        <taxon>Metazoa</taxon>
        <taxon>Ecdysozoa</taxon>
        <taxon>Arthropoda</taxon>
        <taxon>Chelicerata</taxon>
        <taxon>Arachnida</taxon>
        <taxon>Araneae</taxon>
        <taxon>Araneomorphae</taxon>
        <taxon>Entelegynae</taxon>
        <taxon>Araneoidea</taxon>
        <taxon>Nephilidae</taxon>
        <taxon>Trichonephila</taxon>
    </lineage>
</organism>
<name>A0A8X6FUD0_TRICU</name>
<keyword evidence="2" id="KW-1133">Transmembrane helix</keyword>
<dbReference type="Proteomes" id="UP000887116">
    <property type="component" value="Unassembled WGS sequence"/>
</dbReference>
<evidence type="ECO:0000313" key="4">
    <source>
        <dbReference type="Proteomes" id="UP000887116"/>
    </source>
</evidence>
<dbReference type="EMBL" id="BMAO01003671">
    <property type="protein sequence ID" value="GFQ89392.1"/>
    <property type="molecule type" value="Genomic_DNA"/>
</dbReference>
<proteinExistence type="predicted"/>
<evidence type="ECO:0000313" key="3">
    <source>
        <dbReference type="EMBL" id="GFQ89392.1"/>
    </source>
</evidence>
<feature type="transmembrane region" description="Helical" evidence="2">
    <location>
        <begin position="286"/>
        <end position="305"/>
    </location>
</feature>
<feature type="compositionally biased region" description="Low complexity" evidence="1">
    <location>
        <begin position="22"/>
        <end position="32"/>
    </location>
</feature>
<dbReference type="AlphaFoldDB" id="A0A8X6FUD0"/>
<feature type="compositionally biased region" description="Low complexity" evidence="1">
    <location>
        <begin position="43"/>
        <end position="64"/>
    </location>
</feature>
<keyword evidence="2" id="KW-0812">Transmembrane</keyword>
<keyword evidence="4" id="KW-1185">Reference proteome</keyword>
<accession>A0A8X6FUD0</accession>
<comment type="caution">
    <text evidence="3">The sequence shown here is derived from an EMBL/GenBank/DDBJ whole genome shotgun (WGS) entry which is preliminary data.</text>
</comment>
<gene>
    <name evidence="3" type="primary">NCL1_34711</name>
    <name evidence="3" type="ORF">TNCT_386021</name>
</gene>
<sequence length="356" mass="40239">MKPRAGTTYVMKSNLPYRKDISSNISSSMSSSGKYHSDELNRNSSNISVSPKSKSTSASLSNENNVTNSGNISNKYCSTKTMYLESSRRISNNTAENTNNPRSSLKIINPEMTTGNNQIKYAPCFYPIQSKSQHGFVLQSQSTNKMTSYKPTFFPNNSSKNPGVSSNFQKDFDTHEKNIAKDMNSKKLRRASSIRKMHGINEKSCKKAEADKILPEKKMRQTLLDLNVKKKCLIEKKTNMASNIATKGRKCNEFTQWIDIATRRVERNISQCSWISQQKKMKQSTLIVVLLFTSLLLSVITVSEVEGFTKKKLIKALLVSKILQGKKLIVLPIPLLLPLKEEHHHFHPLPPEMPPY</sequence>